<sequence length="142" mass="16368">MFEAMQDGLGKKAPIHSIHDFLLAVGELLRNTSEFMMSRYIEVAETVLRYLEHCDRLVRLSITSLLPRIAHFLHDRFICMNHILTVLRIPVECAFSHLLTFLTHRYPKNGSLVSEEKTEKALEIVSKTCWDGDVETAKVKKL</sequence>
<gene>
    <name evidence="1" type="ORF">J1N35_037709</name>
</gene>
<organism evidence="1 2">
    <name type="scientific">Gossypium stocksii</name>
    <dbReference type="NCBI Taxonomy" id="47602"/>
    <lineage>
        <taxon>Eukaryota</taxon>
        <taxon>Viridiplantae</taxon>
        <taxon>Streptophyta</taxon>
        <taxon>Embryophyta</taxon>
        <taxon>Tracheophyta</taxon>
        <taxon>Spermatophyta</taxon>
        <taxon>Magnoliopsida</taxon>
        <taxon>eudicotyledons</taxon>
        <taxon>Gunneridae</taxon>
        <taxon>Pentapetalae</taxon>
        <taxon>rosids</taxon>
        <taxon>malvids</taxon>
        <taxon>Malvales</taxon>
        <taxon>Malvaceae</taxon>
        <taxon>Malvoideae</taxon>
        <taxon>Gossypium</taxon>
    </lineage>
</organism>
<evidence type="ECO:0000313" key="1">
    <source>
        <dbReference type="EMBL" id="KAH1046925.1"/>
    </source>
</evidence>
<comment type="caution">
    <text evidence="1">The sequence shown here is derived from an EMBL/GenBank/DDBJ whole genome shotgun (WGS) entry which is preliminary data.</text>
</comment>
<evidence type="ECO:0008006" key="3">
    <source>
        <dbReference type="Google" id="ProtNLM"/>
    </source>
</evidence>
<name>A0A9D3ZM64_9ROSI</name>
<dbReference type="Proteomes" id="UP000828251">
    <property type="component" value="Unassembled WGS sequence"/>
</dbReference>
<protein>
    <recommendedName>
        <fullName evidence="3">Tubulin-specific chaperone D C-terminal domain-containing protein</fullName>
    </recommendedName>
</protein>
<dbReference type="EMBL" id="JAIQCV010000011">
    <property type="protein sequence ID" value="KAH1046925.1"/>
    <property type="molecule type" value="Genomic_DNA"/>
</dbReference>
<accession>A0A9D3ZM64</accession>
<dbReference type="AlphaFoldDB" id="A0A9D3ZM64"/>
<reference evidence="1 2" key="1">
    <citation type="journal article" date="2021" name="Plant Biotechnol. J.">
        <title>Multi-omics assisted identification of the key and species-specific regulatory components of drought-tolerant mechanisms in Gossypium stocksii.</title>
        <authorList>
            <person name="Yu D."/>
            <person name="Ke L."/>
            <person name="Zhang D."/>
            <person name="Wu Y."/>
            <person name="Sun Y."/>
            <person name="Mei J."/>
            <person name="Sun J."/>
            <person name="Sun Y."/>
        </authorList>
    </citation>
    <scope>NUCLEOTIDE SEQUENCE [LARGE SCALE GENOMIC DNA]</scope>
    <source>
        <strain evidence="2">cv. E1</strain>
        <tissue evidence="1">Leaf</tissue>
    </source>
</reference>
<keyword evidence="2" id="KW-1185">Reference proteome</keyword>
<proteinExistence type="predicted"/>
<dbReference type="OrthoDB" id="10253476at2759"/>
<evidence type="ECO:0000313" key="2">
    <source>
        <dbReference type="Proteomes" id="UP000828251"/>
    </source>
</evidence>